<dbReference type="PANTHER" id="PTHR48473:SF1">
    <property type="entry name" value="TIR DOMAIN-CONTAINING PROTEIN"/>
    <property type="match status" value="1"/>
</dbReference>
<keyword evidence="3" id="KW-1185">Reference proteome</keyword>
<comment type="caution">
    <text evidence="2">The sequence shown here is derived from an EMBL/GenBank/DDBJ whole genome shotgun (WGS) entry which is preliminary data.</text>
</comment>
<evidence type="ECO:0000313" key="2">
    <source>
        <dbReference type="EMBL" id="TQD77543.1"/>
    </source>
</evidence>
<evidence type="ECO:0000313" key="3">
    <source>
        <dbReference type="Proteomes" id="UP000315295"/>
    </source>
</evidence>
<evidence type="ECO:0000256" key="1">
    <source>
        <dbReference type="SAM" id="Phobius"/>
    </source>
</evidence>
<keyword evidence="1" id="KW-1133">Transmembrane helix</keyword>
<dbReference type="AlphaFoldDB" id="A0A540KTI8"/>
<feature type="transmembrane region" description="Helical" evidence="1">
    <location>
        <begin position="35"/>
        <end position="55"/>
    </location>
</feature>
<keyword evidence="1" id="KW-0812">Transmembrane</keyword>
<gene>
    <name evidence="2" type="ORF">C1H46_036935</name>
</gene>
<proteinExistence type="predicted"/>
<dbReference type="Proteomes" id="UP000315295">
    <property type="component" value="Unassembled WGS sequence"/>
</dbReference>
<sequence>MQATSSEQIVLYTSFAIESLSAFFDQVSSPGKPHYALIGMLLSIVAVLVCIWELVHNGKKERVVLRRRGMLWCFYHPPPNNKLFGSFAEITGLSLGIAQCICSAVQYHFIHRHAINPMKLSLLPFAYLFGLVVSKLVHNHRLTVDDTLQNGT</sequence>
<organism evidence="2 3">
    <name type="scientific">Malus baccata</name>
    <name type="common">Siberian crab apple</name>
    <name type="synonym">Pyrus baccata</name>
    <dbReference type="NCBI Taxonomy" id="106549"/>
    <lineage>
        <taxon>Eukaryota</taxon>
        <taxon>Viridiplantae</taxon>
        <taxon>Streptophyta</taxon>
        <taxon>Embryophyta</taxon>
        <taxon>Tracheophyta</taxon>
        <taxon>Spermatophyta</taxon>
        <taxon>Magnoliopsida</taxon>
        <taxon>eudicotyledons</taxon>
        <taxon>Gunneridae</taxon>
        <taxon>Pentapetalae</taxon>
        <taxon>rosids</taxon>
        <taxon>fabids</taxon>
        <taxon>Rosales</taxon>
        <taxon>Rosaceae</taxon>
        <taxon>Amygdaloideae</taxon>
        <taxon>Maleae</taxon>
        <taxon>Malus</taxon>
    </lineage>
</organism>
<keyword evidence="1" id="KW-0472">Membrane</keyword>
<dbReference type="PANTHER" id="PTHR48473">
    <property type="entry name" value="TIR DOMAIN-CONTAINING PROTEIN"/>
    <property type="match status" value="1"/>
</dbReference>
<dbReference type="EMBL" id="VIEB01000956">
    <property type="protein sequence ID" value="TQD77543.1"/>
    <property type="molecule type" value="Genomic_DNA"/>
</dbReference>
<accession>A0A540KTI8</accession>
<reference evidence="2 3" key="1">
    <citation type="journal article" date="2019" name="G3 (Bethesda)">
        <title>Sequencing of a Wild Apple (Malus baccata) Genome Unravels the Differences Between Cultivated and Wild Apple Species Regarding Disease Resistance and Cold Tolerance.</title>
        <authorList>
            <person name="Chen X."/>
        </authorList>
    </citation>
    <scope>NUCLEOTIDE SEQUENCE [LARGE SCALE GENOMIC DNA]</scope>
    <source>
        <strain evidence="3">cv. Shandingzi</strain>
        <tissue evidence="2">Leaves</tissue>
    </source>
</reference>
<name>A0A540KTI8_MALBA</name>
<protein>
    <submittedName>
        <fullName evidence="2">Uncharacterized protein</fullName>
    </submittedName>
</protein>